<sequence>MSAKSILKISNLQFSTDLIELPVGGEIEIKVLNHTETALYSGSQRKFIIHCSEFDTPELYSGNSFTYKFTRPGKYLLQCPLYSWMKTNVIISAYENPQDPDMFLHKAPVKVQTRNVATQSYVKKNLEPPSIGSSVGSEDEVKETPGIQEEGIDKEIEKLFLSVKAECELDQIKPANLLKEIEEDLAYETREKVTRNKDVVNVEREEKKGKVVFITRTMAPSRYFSEYQQKKSNKNINKIKKREKNLRKRLKSNKEFYKKVLNTICLLKVNSMHKKMWLDKASKNPQKALIIERKKKELEKEKNDLDIEFEKLKISLTTGQQEKMQEFMNEDGYNEKDLFDEYFQRRIASQIFGLSNLWWAEDAFNPPSYGPVPNFHSSLSVKNVEKFLMDRWENN</sequence>
<feature type="region of interest" description="Disordered" evidence="2">
    <location>
        <begin position="128"/>
        <end position="148"/>
    </location>
</feature>
<protein>
    <submittedName>
        <fullName evidence="3">Uncharacterized protein</fullName>
    </submittedName>
</protein>
<accession>A0A1R2B5Q3</accession>
<feature type="coiled-coil region" evidence="1">
    <location>
        <begin position="288"/>
        <end position="315"/>
    </location>
</feature>
<keyword evidence="1" id="KW-0175">Coiled coil</keyword>
<dbReference type="SUPFAM" id="SSF49503">
    <property type="entry name" value="Cupredoxins"/>
    <property type="match status" value="1"/>
</dbReference>
<dbReference type="Gene3D" id="2.60.40.420">
    <property type="entry name" value="Cupredoxins - blue copper proteins"/>
    <property type="match status" value="1"/>
</dbReference>
<evidence type="ECO:0000256" key="2">
    <source>
        <dbReference type="SAM" id="MobiDB-lite"/>
    </source>
</evidence>
<dbReference type="AlphaFoldDB" id="A0A1R2B5Q3"/>
<organism evidence="3 4">
    <name type="scientific">Stentor coeruleus</name>
    <dbReference type="NCBI Taxonomy" id="5963"/>
    <lineage>
        <taxon>Eukaryota</taxon>
        <taxon>Sar</taxon>
        <taxon>Alveolata</taxon>
        <taxon>Ciliophora</taxon>
        <taxon>Postciliodesmatophora</taxon>
        <taxon>Heterotrichea</taxon>
        <taxon>Heterotrichida</taxon>
        <taxon>Stentoridae</taxon>
        <taxon>Stentor</taxon>
    </lineage>
</organism>
<reference evidence="3 4" key="1">
    <citation type="submission" date="2016-11" db="EMBL/GenBank/DDBJ databases">
        <title>The macronuclear genome of Stentor coeruleus: a giant cell with tiny introns.</title>
        <authorList>
            <person name="Slabodnick M."/>
            <person name="Ruby J.G."/>
            <person name="Reiff S.B."/>
            <person name="Swart E.C."/>
            <person name="Gosai S."/>
            <person name="Prabakaran S."/>
            <person name="Witkowska E."/>
            <person name="Larue G.E."/>
            <person name="Fisher S."/>
            <person name="Freeman R.M."/>
            <person name="Gunawardena J."/>
            <person name="Chu W."/>
            <person name="Stover N.A."/>
            <person name="Gregory B.D."/>
            <person name="Nowacki M."/>
            <person name="Derisi J."/>
            <person name="Roy S.W."/>
            <person name="Marshall W.F."/>
            <person name="Sood P."/>
        </authorList>
    </citation>
    <scope>NUCLEOTIDE SEQUENCE [LARGE SCALE GENOMIC DNA]</scope>
    <source>
        <strain evidence="3">WM001</strain>
    </source>
</reference>
<proteinExistence type="predicted"/>
<dbReference type="Proteomes" id="UP000187209">
    <property type="component" value="Unassembled WGS sequence"/>
</dbReference>
<gene>
    <name evidence="3" type="ORF">SteCoe_29506</name>
</gene>
<evidence type="ECO:0000313" key="3">
    <source>
        <dbReference type="EMBL" id="OMJ72123.1"/>
    </source>
</evidence>
<evidence type="ECO:0000256" key="1">
    <source>
        <dbReference type="SAM" id="Coils"/>
    </source>
</evidence>
<name>A0A1R2B5Q3_9CILI</name>
<evidence type="ECO:0000313" key="4">
    <source>
        <dbReference type="Proteomes" id="UP000187209"/>
    </source>
</evidence>
<comment type="caution">
    <text evidence="3">The sequence shown here is derived from an EMBL/GenBank/DDBJ whole genome shotgun (WGS) entry which is preliminary data.</text>
</comment>
<dbReference type="InterPro" id="IPR008972">
    <property type="entry name" value="Cupredoxin"/>
</dbReference>
<keyword evidence="4" id="KW-1185">Reference proteome</keyword>
<dbReference type="EMBL" id="MPUH01000928">
    <property type="protein sequence ID" value="OMJ72123.1"/>
    <property type="molecule type" value="Genomic_DNA"/>
</dbReference>